<dbReference type="KEGG" id="acab:QRX50_41715"/>
<dbReference type="InterPro" id="IPR014757">
    <property type="entry name" value="Tscrpt_reg_IclR_C"/>
</dbReference>
<dbReference type="SMART" id="SM00346">
    <property type="entry name" value="HTH_ICLR"/>
    <property type="match status" value="2"/>
</dbReference>
<evidence type="ECO:0000313" key="6">
    <source>
        <dbReference type="EMBL" id="WIX77852.1"/>
    </source>
</evidence>
<reference evidence="6 7" key="1">
    <citation type="submission" date="2023-06" db="EMBL/GenBank/DDBJ databases">
        <authorList>
            <person name="Oyuntsetseg B."/>
            <person name="Kim S.B."/>
        </authorList>
    </citation>
    <scope>NUCLEOTIDE SEQUENCE [LARGE SCALE GENOMIC DNA]</scope>
    <source>
        <strain evidence="6 7">2-15</strain>
    </source>
</reference>
<accession>A0A9Y2IDP6</accession>
<name>A0A9Y2IDP6_9PSEU</name>
<dbReference type="SUPFAM" id="SSF46785">
    <property type="entry name" value="Winged helix' DNA-binding domain"/>
    <property type="match status" value="2"/>
</dbReference>
<keyword evidence="3" id="KW-0804">Transcription</keyword>
<feature type="domain" description="HTH iclR-type" evidence="4">
    <location>
        <begin position="17"/>
        <end position="79"/>
    </location>
</feature>
<dbReference type="InterPro" id="IPR036390">
    <property type="entry name" value="WH_DNA-bd_sf"/>
</dbReference>
<keyword evidence="2" id="KW-0238">DNA-binding</keyword>
<dbReference type="Pfam" id="PF01614">
    <property type="entry name" value="IclR_C"/>
    <property type="match status" value="2"/>
</dbReference>
<dbReference type="AlphaFoldDB" id="A0A9Y2IDP6"/>
<dbReference type="RefSeq" id="WP_285968589.1">
    <property type="nucleotide sequence ID" value="NZ_CP127294.1"/>
</dbReference>
<dbReference type="InterPro" id="IPR005471">
    <property type="entry name" value="Tscrpt_reg_IclR_N"/>
</dbReference>
<evidence type="ECO:0000259" key="5">
    <source>
        <dbReference type="PROSITE" id="PS51078"/>
    </source>
</evidence>
<dbReference type="Pfam" id="PF09339">
    <property type="entry name" value="HTH_IclR"/>
    <property type="match status" value="1"/>
</dbReference>
<proteinExistence type="predicted"/>
<evidence type="ECO:0000313" key="7">
    <source>
        <dbReference type="Proteomes" id="UP001236014"/>
    </source>
</evidence>
<dbReference type="PROSITE" id="PS51078">
    <property type="entry name" value="ICLR_ED"/>
    <property type="match status" value="2"/>
</dbReference>
<dbReference type="GO" id="GO:0045892">
    <property type="term" value="P:negative regulation of DNA-templated transcription"/>
    <property type="evidence" value="ECO:0007669"/>
    <property type="project" value="TreeGrafter"/>
</dbReference>
<evidence type="ECO:0000259" key="4">
    <source>
        <dbReference type="PROSITE" id="PS51077"/>
    </source>
</evidence>
<dbReference type="Gene3D" id="1.10.10.10">
    <property type="entry name" value="Winged helix-like DNA-binding domain superfamily/Winged helix DNA-binding domain"/>
    <property type="match status" value="2"/>
</dbReference>
<evidence type="ECO:0000256" key="3">
    <source>
        <dbReference type="ARBA" id="ARBA00023163"/>
    </source>
</evidence>
<dbReference type="InterPro" id="IPR036388">
    <property type="entry name" value="WH-like_DNA-bd_sf"/>
</dbReference>
<dbReference type="InterPro" id="IPR029016">
    <property type="entry name" value="GAF-like_dom_sf"/>
</dbReference>
<dbReference type="PANTHER" id="PTHR30136">
    <property type="entry name" value="HELIX-TURN-HELIX TRANSCRIPTIONAL REGULATOR, ICLR FAMILY"/>
    <property type="match status" value="1"/>
</dbReference>
<evidence type="ECO:0000256" key="1">
    <source>
        <dbReference type="ARBA" id="ARBA00023015"/>
    </source>
</evidence>
<dbReference type="PANTHER" id="PTHR30136:SF35">
    <property type="entry name" value="HTH-TYPE TRANSCRIPTIONAL REGULATOR RV1719"/>
    <property type="match status" value="1"/>
</dbReference>
<dbReference type="PROSITE" id="PS51077">
    <property type="entry name" value="HTH_ICLR"/>
    <property type="match status" value="1"/>
</dbReference>
<dbReference type="InterPro" id="IPR050707">
    <property type="entry name" value="HTH_MetabolicPath_Reg"/>
</dbReference>
<dbReference type="EMBL" id="CP127294">
    <property type="protein sequence ID" value="WIX77852.1"/>
    <property type="molecule type" value="Genomic_DNA"/>
</dbReference>
<dbReference type="GO" id="GO:0003700">
    <property type="term" value="F:DNA-binding transcription factor activity"/>
    <property type="evidence" value="ECO:0007669"/>
    <property type="project" value="TreeGrafter"/>
</dbReference>
<dbReference type="GO" id="GO:0003677">
    <property type="term" value="F:DNA binding"/>
    <property type="evidence" value="ECO:0007669"/>
    <property type="project" value="UniProtKB-KW"/>
</dbReference>
<dbReference type="Proteomes" id="UP001236014">
    <property type="component" value="Chromosome"/>
</dbReference>
<dbReference type="SUPFAM" id="SSF55781">
    <property type="entry name" value="GAF domain-like"/>
    <property type="match status" value="2"/>
</dbReference>
<sequence length="531" mass="55469">MSGPGVAVEAEPRFRSLGMTGRVFAVLDAVIARQDGDTGVRELAAHLDVSRSAVHRILQTLGDLRVVRGQASGRYDPGPRLLAWAKFLGERNALLTRGHDELLALEREAGETALLLTYTEGDESASVVSSVECGKPVRYTVRIGSKSPLHAGSAGKAILANLPDEFVATLDRPALTGSTIGDLELLRAELERVREQGFATSVAERIPEAAGAGAAYFRDGKPAGAFTITVPRHRLSDVDELRRLGELVRGAADRLTAALAVPAQGSGVPAARAGEPSGVSAERRSIVRVAAALDALARSSADGLSVDDLTAGISSGRATAARLLGALAELGLARPHGGDRYEAGAELLVWAARLGRGTGIGPVAADLLAELVRDVGESAYLARYDPIAEGVVFEAGRTSDKPIQYVVPLGSTAPLHAGAAGKAVLAWTGPESFAAQDFARFSPTTMVDRATVQADLARIRERGYAVSDGERIPEASGIAAPFFSDGAVAGAITITIPRYRFDPARTEDYATRAIAAATELTRLLTAGTLFA</sequence>
<keyword evidence="7" id="KW-1185">Reference proteome</keyword>
<organism evidence="6 7">
    <name type="scientific">Amycolatopsis carbonis</name>
    <dbReference type="NCBI Taxonomy" id="715471"/>
    <lineage>
        <taxon>Bacteria</taxon>
        <taxon>Bacillati</taxon>
        <taxon>Actinomycetota</taxon>
        <taxon>Actinomycetes</taxon>
        <taxon>Pseudonocardiales</taxon>
        <taxon>Pseudonocardiaceae</taxon>
        <taxon>Amycolatopsis</taxon>
    </lineage>
</organism>
<evidence type="ECO:0000256" key="2">
    <source>
        <dbReference type="ARBA" id="ARBA00023125"/>
    </source>
</evidence>
<dbReference type="Gene3D" id="3.30.450.40">
    <property type="match status" value="2"/>
</dbReference>
<gene>
    <name evidence="6" type="ORF">QRX50_41715</name>
</gene>
<feature type="domain" description="IclR-ED" evidence="5">
    <location>
        <begin position="80"/>
        <end position="261"/>
    </location>
</feature>
<protein>
    <submittedName>
        <fullName evidence="6">IclR family transcriptional regulator C-terminal domain-containing protein</fullName>
    </submittedName>
</protein>
<feature type="domain" description="IclR-ED" evidence="5">
    <location>
        <begin position="346"/>
        <end position="526"/>
    </location>
</feature>
<keyword evidence="1" id="KW-0805">Transcription regulation</keyword>